<name>A0ABQ3HMM9_9ACTN</name>
<evidence type="ECO:0000313" key="1">
    <source>
        <dbReference type="EMBL" id="GHE17986.1"/>
    </source>
</evidence>
<protein>
    <submittedName>
        <fullName evidence="1">Uncharacterized protein</fullName>
    </submittedName>
</protein>
<dbReference type="Proteomes" id="UP000597341">
    <property type="component" value="Unassembled WGS sequence"/>
</dbReference>
<evidence type="ECO:0000313" key="2">
    <source>
        <dbReference type="Proteomes" id="UP000597341"/>
    </source>
</evidence>
<keyword evidence="2" id="KW-1185">Reference proteome</keyword>
<gene>
    <name evidence="1" type="ORF">GCM10011376_25960</name>
</gene>
<comment type="caution">
    <text evidence="1">The sequence shown here is derived from an EMBL/GenBank/DDBJ whole genome shotgun (WGS) entry which is preliminary data.</text>
</comment>
<sequence length="71" mass="7828">MIAREHKVRVVDCLAENLQSASFERGIFRSGTGLDLEDKVGVDARVQLAWSADGLQLLTQMRTVRAALSAR</sequence>
<proteinExistence type="predicted"/>
<accession>A0ABQ3HMM9</accession>
<organism evidence="1 2">
    <name type="scientific">Nocardioides flavus</name>
    <name type="common">ex Wang et al. 2016</name>
    <dbReference type="NCBI Taxonomy" id="2058780"/>
    <lineage>
        <taxon>Bacteria</taxon>
        <taxon>Bacillati</taxon>
        <taxon>Actinomycetota</taxon>
        <taxon>Actinomycetes</taxon>
        <taxon>Propionibacteriales</taxon>
        <taxon>Nocardioidaceae</taxon>
        <taxon>Nocardioides</taxon>
    </lineage>
</organism>
<reference evidence="2" key="1">
    <citation type="journal article" date="2019" name="Int. J. Syst. Evol. Microbiol.">
        <title>The Global Catalogue of Microorganisms (GCM) 10K type strain sequencing project: providing services to taxonomists for standard genome sequencing and annotation.</title>
        <authorList>
            <consortium name="The Broad Institute Genomics Platform"/>
            <consortium name="The Broad Institute Genome Sequencing Center for Infectious Disease"/>
            <person name="Wu L."/>
            <person name="Ma J."/>
        </authorList>
    </citation>
    <scope>NUCLEOTIDE SEQUENCE [LARGE SCALE GENOMIC DNA]</scope>
    <source>
        <strain evidence="2">CGMCC 1.12791</strain>
    </source>
</reference>
<dbReference type="EMBL" id="BNAD01000007">
    <property type="protein sequence ID" value="GHE17986.1"/>
    <property type="molecule type" value="Genomic_DNA"/>
</dbReference>